<sequence>MILFRPVGLEELLLIYRAGMRRFPPRLPDQPIFYPVLNRGYAEQIARDWNTKSGTLAGYVSEFDVEDSHARSFEVQQVGGREHVELWVPAEALDVFNDHIQGTVRVLGAFFGASFAGVVPTESALKGKNARDQFEVLRTLRAQDAGALHREVMANQEAVFAHFPFWEQVGEGSANAQDAKATLVAIRSAWSAAFPEMTLGCEPSRG</sequence>
<evidence type="ECO:0000313" key="1">
    <source>
        <dbReference type="EMBL" id="QSQ16559.1"/>
    </source>
</evidence>
<keyword evidence="2" id="KW-1185">Reference proteome</keyword>
<evidence type="ECO:0008006" key="3">
    <source>
        <dbReference type="Google" id="ProtNLM"/>
    </source>
</evidence>
<dbReference type="EMBL" id="CP071091">
    <property type="protein sequence ID" value="QSQ16559.1"/>
    <property type="molecule type" value="Genomic_DNA"/>
</dbReference>
<dbReference type="Proteomes" id="UP000663090">
    <property type="component" value="Chromosome"/>
</dbReference>
<organism evidence="1 2">
    <name type="scientific">Myxococcus landrumensis</name>
    <dbReference type="NCBI Taxonomy" id="2813577"/>
    <lineage>
        <taxon>Bacteria</taxon>
        <taxon>Pseudomonadati</taxon>
        <taxon>Myxococcota</taxon>
        <taxon>Myxococcia</taxon>
        <taxon>Myxococcales</taxon>
        <taxon>Cystobacterineae</taxon>
        <taxon>Myxococcaceae</taxon>
        <taxon>Myxococcus</taxon>
    </lineage>
</organism>
<reference evidence="1 2" key="1">
    <citation type="submission" date="2021-02" db="EMBL/GenBank/DDBJ databases">
        <title>De Novo genome assembly of isolated myxobacteria.</title>
        <authorList>
            <person name="Stevens D.C."/>
        </authorList>
    </citation>
    <scope>NUCLEOTIDE SEQUENCE [LARGE SCALE GENOMIC DNA]</scope>
    <source>
        <strain evidence="1 2">SCHIC003</strain>
    </source>
</reference>
<name>A0ABX7NCN4_9BACT</name>
<evidence type="ECO:0000313" key="2">
    <source>
        <dbReference type="Proteomes" id="UP000663090"/>
    </source>
</evidence>
<protein>
    <recommendedName>
        <fullName evidence="3">ADP-ribosylation/crystallin J1</fullName>
    </recommendedName>
</protein>
<dbReference type="RefSeq" id="WP_206718210.1">
    <property type="nucleotide sequence ID" value="NZ_CP071091.1"/>
</dbReference>
<gene>
    <name evidence="1" type="ORF">JY572_11155</name>
</gene>
<proteinExistence type="predicted"/>
<accession>A0ABX7NCN4</accession>